<protein>
    <submittedName>
        <fullName evidence="3">Uncharacterized protein YjbJ (UPF0337 family)</fullName>
    </submittedName>
</protein>
<evidence type="ECO:0000313" key="4">
    <source>
        <dbReference type="Proteomes" id="UP000320811"/>
    </source>
</evidence>
<name>A0A561P3G2_9BACT</name>
<comment type="similarity">
    <text evidence="1">Belongs to the UPF0337 (CsbD) family.</text>
</comment>
<dbReference type="InterPro" id="IPR050423">
    <property type="entry name" value="UPF0337_stress_rsp"/>
</dbReference>
<proteinExistence type="inferred from homology"/>
<accession>A0A561P3G2</accession>
<evidence type="ECO:0000313" key="3">
    <source>
        <dbReference type="EMBL" id="TWF32662.1"/>
    </source>
</evidence>
<sequence length="67" mass="7897">MTQENNSLLLRLKGNWNELKGKMKQQYADLTDDDLLYVEGKEDELLGRIQQRTGKTKEEVKSWIDKL</sequence>
<dbReference type="InterPro" id="IPR036629">
    <property type="entry name" value="YjbJ_sf"/>
</dbReference>
<dbReference type="RefSeq" id="WP_145674797.1">
    <property type="nucleotide sequence ID" value="NZ_VIWO01000014.1"/>
</dbReference>
<feature type="domain" description="CsbD-like" evidence="2">
    <location>
        <begin position="11"/>
        <end position="62"/>
    </location>
</feature>
<reference evidence="3 4" key="1">
    <citation type="submission" date="2019-06" db="EMBL/GenBank/DDBJ databases">
        <title>Sorghum-associated microbial communities from plants grown in Nebraska, USA.</title>
        <authorList>
            <person name="Schachtman D."/>
        </authorList>
    </citation>
    <scope>NUCLEOTIDE SEQUENCE [LARGE SCALE GENOMIC DNA]</scope>
    <source>
        <strain evidence="3 4">1209</strain>
    </source>
</reference>
<dbReference type="EMBL" id="VIWO01000014">
    <property type="protein sequence ID" value="TWF32662.1"/>
    <property type="molecule type" value="Genomic_DNA"/>
</dbReference>
<dbReference type="Pfam" id="PF05532">
    <property type="entry name" value="CsbD"/>
    <property type="match status" value="1"/>
</dbReference>
<comment type="caution">
    <text evidence="3">The sequence shown here is derived from an EMBL/GenBank/DDBJ whole genome shotgun (WGS) entry which is preliminary data.</text>
</comment>
<dbReference type="PANTHER" id="PTHR34977:SF1">
    <property type="entry name" value="UPF0337 PROTEIN YJBJ"/>
    <property type="match status" value="1"/>
</dbReference>
<dbReference type="Proteomes" id="UP000320811">
    <property type="component" value="Unassembled WGS sequence"/>
</dbReference>
<organism evidence="3 4">
    <name type="scientific">Chitinophaga polysaccharea</name>
    <dbReference type="NCBI Taxonomy" id="1293035"/>
    <lineage>
        <taxon>Bacteria</taxon>
        <taxon>Pseudomonadati</taxon>
        <taxon>Bacteroidota</taxon>
        <taxon>Chitinophagia</taxon>
        <taxon>Chitinophagales</taxon>
        <taxon>Chitinophagaceae</taxon>
        <taxon>Chitinophaga</taxon>
    </lineage>
</organism>
<evidence type="ECO:0000259" key="2">
    <source>
        <dbReference type="Pfam" id="PF05532"/>
    </source>
</evidence>
<dbReference type="InterPro" id="IPR008462">
    <property type="entry name" value="CsbD"/>
</dbReference>
<dbReference type="OrthoDB" id="9796058at2"/>
<keyword evidence="4" id="KW-1185">Reference proteome</keyword>
<dbReference type="SUPFAM" id="SSF69047">
    <property type="entry name" value="Hypothetical protein YjbJ"/>
    <property type="match status" value="1"/>
</dbReference>
<dbReference type="Gene3D" id="1.10.1470.10">
    <property type="entry name" value="YjbJ"/>
    <property type="match status" value="1"/>
</dbReference>
<evidence type="ECO:0000256" key="1">
    <source>
        <dbReference type="ARBA" id="ARBA00009129"/>
    </source>
</evidence>
<dbReference type="PANTHER" id="PTHR34977">
    <property type="entry name" value="UPF0337 PROTEIN YJBJ"/>
    <property type="match status" value="1"/>
</dbReference>
<dbReference type="AlphaFoldDB" id="A0A561P3G2"/>
<gene>
    <name evidence="3" type="ORF">FHW36_11439</name>
</gene>